<dbReference type="RefSeq" id="WP_055162568.1">
    <property type="nucleotide sequence ID" value="NZ_CZAU01000059.1"/>
</dbReference>
<gene>
    <name evidence="3" type="ORF">ERS852520_03462</name>
</gene>
<dbReference type="Pfam" id="PF18062">
    <property type="entry name" value="RE_AspBHI_N"/>
    <property type="match status" value="1"/>
</dbReference>
<dbReference type="AlphaFoldDB" id="A0A174UU18"/>
<organism evidence="3 4">
    <name type="scientific">Anaerostipes hadrus</name>
    <dbReference type="NCBI Taxonomy" id="649756"/>
    <lineage>
        <taxon>Bacteria</taxon>
        <taxon>Bacillati</taxon>
        <taxon>Bacillota</taxon>
        <taxon>Clostridia</taxon>
        <taxon>Lachnospirales</taxon>
        <taxon>Lachnospiraceae</taxon>
        <taxon>Anaerostipes</taxon>
    </lineage>
</organism>
<evidence type="ECO:0000259" key="1">
    <source>
        <dbReference type="Pfam" id="PF04471"/>
    </source>
</evidence>
<dbReference type="REBASE" id="220275">
    <property type="entry name" value="Aha2789ORF3462P"/>
</dbReference>
<dbReference type="OrthoDB" id="3010308at2"/>
<feature type="domain" description="Restriction endonuclease AspBHI N-terminal" evidence="2">
    <location>
        <begin position="30"/>
        <end position="215"/>
    </location>
</feature>
<dbReference type="InterPro" id="IPR007560">
    <property type="entry name" value="Restrct_endonuc_IV_Mrr"/>
</dbReference>
<evidence type="ECO:0000313" key="4">
    <source>
        <dbReference type="Proteomes" id="UP000095564"/>
    </source>
</evidence>
<evidence type="ECO:0000313" key="3">
    <source>
        <dbReference type="EMBL" id="CUQ23195.1"/>
    </source>
</evidence>
<protein>
    <recommendedName>
        <fullName evidence="5">Restriction endonuclease</fullName>
    </recommendedName>
</protein>
<dbReference type="InterPro" id="IPR041409">
    <property type="entry name" value="RE_AspBHI_N"/>
</dbReference>
<dbReference type="Gene3D" id="2.30.280.20">
    <property type="match status" value="1"/>
</dbReference>
<dbReference type="GO" id="GO:0009307">
    <property type="term" value="P:DNA restriction-modification system"/>
    <property type="evidence" value="ECO:0007669"/>
    <property type="project" value="InterPro"/>
</dbReference>
<dbReference type="EMBL" id="CZAU01000059">
    <property type="protein sequence ID" value="CUQ23195.1"/>
    <property type="molecule type" value="Genomic_DNA"/>
</dbReference>
<name>A0A174UU18_ANAHA</name>
<dbReference type="Proteomes" id="UP000095564">
    <property type="component" value="Unassembled WGS sequence"/>
</dbReference>
<dbReference type="InterPro" id="IPR011856">
    <property type="entry name" value="tRNA_endonuc-like_dom_sf"/>
</dbReference>
<proteinExistence type="predicted"/>
<dbReference type="GO" id="GO:0004519">
    <property type="term" value="F:endonuclease activity"/>
    <property type="evidence" value="ECO:0007669"/>
    <property type="project" value="InterPro"/>
</dbReference>
<reference evidence="3 4" key="1">
    <citation type="submission" date="2015-09" db="EMBL/GenBank/DDBJ databases">
        <authorList>
            <consortium name="Pathogen Informatics"/>
        </authorList>
    </citation>
    <scope>NUCLEOTIDE SEQUENCE [LARGE SCALE GENOMIC DNA]</scope>
    <source>
        <strain evidence="3 4">2789STDY5834908</strain>
    </source>
</reference>
<accession>A0A174UU18</accession>
<sequence>MIKIPFEKLESSELIVDTIYKGGNLKGKASEVLSKLLPGCSNSGGFRKVMRKDDSGLPAYVVLYTSMSELAWPDYLDEETGIFRYYGDNRTPGKSILDTPRKGNELLELVFECLNSKDGSIQNIPPFLIFKKGAIGWDVQFLGLAAPGNPRISPDKDLVAFWRTMNGQRFQNYEAYFTILNTSEIDKEWLSMLICDHDNSLKYAPDVWKRFVKRGRNGIIPLIAKKLPKIPDKYDQLQSNEDGQKCLTKIRSYYKNNPYGFENCAKAILEKMDDKFQDFSLTRPWRDGGRDALGYYVIGSASKANYPLRIDCAMEAKCYAENHAVGVREMSRLISRIRYRQFGVLITTSYVHKQAYKEIIEDGHPILVISATDIVNILRRNAISSENIDEWLVSLDEFDDRGVQRRVDTYYRKINLH</sequence>
<feature type="domain" description="Restriction endonuclease type IV Mrr" evidence="1">
    <location>
        <begin position="256"/>
        <end position="377"/>
    </location>
</feature>
<dbReference type="Gene3D" id="3.40.1350.10">
    <property type="match status" value="1"/>
</dbReference>
<evidence type="ECO:0008006" key="5">
    <source>
        <dbReference type="Google" id="ProtNLM"/>
    </source>
</evidence>
<evidence type="ECO:0000259" key="2">
    <source>
        <dbReference type="Pfam" id="PF18062"/>
    </source>
</evidence>
<dbReference type="Pfam" id="PF04471">
    <property type="entry name" value="Mrr_cat"/>
    <property type="match status" value="1"/>
</dbReference>
<dbReference type="GO" id="GO:0003677">
    <property type="term" value="F:DNA binding"/>
    <property type="evidence" value="ECO:0007669"/>
    <property type="project" value="InterPro"/>
</dbReference>